<name>A0A7V8NUZ7_9BACT</name>
<dbReference type="SUPFAM" id="SSF53850">
    <property type="entry name" value="Periplasmic binding protein-like II"/>
    <property type="match status" value="1"/>
</dbReference>
<dbReference type="Proteomes" id="UP000567293">
    <property type="component" value="Unassembled WGS sequence"/>
</dbReference>
<dbReference type="EMBL" id="JACDQQ010002252">
    <property type="protein sequence ID" value="MBA0087922.1"/>
    <property type="molecule type" value="Genomic_DNA"/>
</dbReference>
<dbReference type="AlphaFoldDB" id="A0A7V8NUZ7"/>
<sequence length="173" mass="19193">KPVGATPQRLMAMRENKSYAASMLGPPSSIIAKREGFVRLADVEESIGPYQAAGFFAERRWAEEHRELLTRFLAAVIEAQRWLMAPANKNEVLALLTKQAHLAPEVAAETYESSMTRPGGFAKDAAFDLEGFQNVLKLRAEIEGSWGGHPPAPDRYYDPLFYESALAKLKSKP</sequence>
<gene>
    <name evidence="1" type="ORF">HRJ53_23290</name>
</gene>
<dbReference type="Gene3D" id="3.40.190.10">
    <property type="entry name" value="Periplasmic binding protein-like II"/>
    <property type="match status" value="1"/>
</dbReference>
<accession>A0A7V8NUZ7</accession>
<keyword evidence="2" id="KW-1185">Reference proteome</keyword>
<proteinExistence type="predicted"/>
<evidence type="ECO:0000313" key="1">
    <source>
        <dbReference type="EMBL" id="MBA0087922.1"/>
    </source>
</evidence>
<organism evidence="1 2">
    <name type="scientific">Candidatus Acidiferrum panamense</name>
    <dbReference type="NCBI Taxonomy" id="2741543"/>
    <lineage>
        <taxon>Bacteria</taxon>
        <taxon>Pseudomonadati</taxon>
        <taxon>Acidobacteriota</taxon>
        <taxon>Terriglobia</taxon>
        <taxon>Candidatus Acidiferrales</taxon>
        <taxon>Candidatus Acidiferrum</taxon>
    </lineage>
</organism>
<dbReference type="Pfam" id="PF13379">
    <property type="entry name" value="NMT1_2"/>
    <property type="match status" value="1"/>
</dbReference>
<protein>
    <submittedName>
        <fullName evidence="1">ABC transporter substrate-binding protein</fullName>
    </submittedName>
</protein>
<evidence type="ECO:0000313" key="2">
    <source>
        <dbReference type="Proteomes" id="UP000567293"/>
    </source>
</evidence>
<reference evidence="1" key="1">
    <citation type="submission" date="2020-06" db="EMBL/GenBank/DDBJ databases">
        <title>Legume-microbial interactions unlock mineral nutrients during tropical forest succession.</title>
        <authorList>
            <person name="Epihov D.Z."/>
        </authorList>
    </citation>
    <scope>NUCLEOTIDE SEQUENCE [LARGE SCALE GENOMIC DNA]</scope>
    <source>
        <strain evidence="1">Pan2503</strain>
    </source>
</reference>
<comment type="caution">
    <text evidence="1">The sequence shown here is derived from an EMBL/GenBank/DDBJ whole genome shotgun (WGS) entry which is preliminary data.</text>
</comment>
<feature type="non-terminal residue" evidence="1">
    <location>
        <position position="1"/>
    </location>
</feature>